<keyword evidence="9" id="KW-0418">Kinase</keyword>
<dbReference type="InterPro" id="IPR017441">
    <property type="entry name" value="Protein_kinase_ATP_BS"/>
</dbReference>
<dbReference type="PROSITE" id="PS50011">
    <property type="entry name" value="PROTEIN_KINASE_DOM"/>
    <property type="match status" value="1"/>
</dbReference>
<dbReference type="Gene3D" id="1.10.510.10">
    <property type="entry name" value="Transferase(Phosphotransferase) domain 1"/>
    <property type="match status" value="1"/>
</dbReference>
<keyword evidence="10 14" id="KW-0067">ATP-binding</keyword>
<evidence type="ECO:0000256" key="3">
    <source>
        <dbReference type="ARBA" id="ARBA00012401"/>
    </source>
</evidence>
<dbReference type="GO" id="GO:0005886">
    <property type="term" value="C:plasma membrane"/>
    <property type="evidence" value="ECO:0007669"/>
    <property type="project" value="TreeGrafter"/>
</dbReference>
<evidence type="ECO:0000256" key="8">
    <source>
        <dbReference type="ARBA" id="ARBA00022741"/>
    </source>
</evidence>
<dbReference type="PANTHER" id="PTHR23255">
    <property type="entry name" value="TRANSFORMING GROWTH FACTOR-BETA RECEPTOR TYPE I AND II"/>
    <property type="match status" value="1"/>
</dbReference>
<evidence type="ECO:0000313" key="17">
    <source>
        <dbReference type="Proteomes" id="UP000046393"/>
    </source>
</evidence>
<evidence type="ECO:0000256" key="5">
    <source>
        <dbReference type="ARBA" id="ARBA00022679"/>
    </source>
</evidence>
<keyword evidence="5" id="KW-0808">Transferase</keyword>
<dbReference type="InterPro" id="IPR000333">
    <property type="entry name" value="TGFB_receptor"/>
</dbReference>
<dbReference type="PROSITE" id="PS00108">
    <property type="entry name" value="PROTEIN_KINASE_ST"/>
    <property type="match status" value="1"/>
</dbReference>
<dbReference type="Gene3D" id="3.30.200.20">
    <property type="entry name" value="Phosphorylase Kinase, domain 1"/>
    <property type="match status" value="1"/>
</dbReference>
<organism evidence="17 18">
    <name type="scientific">Syphacia muris</name>
    <dbReference type="NCBI Taxonomy" id="451379"/>
    <lineage>
        <taxon>Eukaryota</taxon>
        <taxon>Metazoa</taxon>
        <taxon>Ecdysozoa</taxon>
        <taxon>Nematoda</taxon>
        <taxon>Chromadorea</taxon>
        <taxon>Rhabditida</taxon>
        <taxon>Spirurina</taxon>
        <taxon>Oxyuridomorpha</taxon>
        <taxon>Oxyuroidea</taxon>
        <taxon>Oxyuridae</taxon>
        <taxon>Syphacia</taxon>
    </lineage>
</organism>
<dbReference type="Pfam" id="PF00069">
    <property type="entry name" value="Pkinase"/>
    <property type="match status" value="1"/>
</dbReference>
<evidence type="ECO:0000256" key="12">
    <source>
        <dbReference type="ARBA" id="ARBA00023136"/>
    </source>
</evidence>
<evidence type="ECO:0000256" key="10">
    <source>
        <dbReference type="ARBA" id="ARBA00022840"/>
    </source>
</evidence>
<comment type="subcellular location">
    <subcellularLocation>
        <location evidence="1">Membrane</location>
        <topology evidence="1">Single-pass type I membrane protein</topology>
    </subcellularLocation>
</comment>
<dbReference type="InterPro" id="IPR008271">
    <property type="entry name" value="Ser/Thr_kinase_AS"/>
</dbReference>
<evidence type="ECO:0000313" key="18">
    <source>
        <dbReference type="WBParaSite" id="SMUV_0000884101-mRNA-1"/>
    </source>
</evidence>
<evidence type="ECO:0000259" key="16">
    <source>
        <dbReference type="PROSITE" id="PS50011"/>
    </source>
</evidence>
<comment type="similarity">
    <text evidence="2">Belongs to the protein kinase superfamily. TKL Ser/Thr protein kinase family. TGFB receptor subfamily.</text>
</comment>
<keyword evidence="8 14" id="KW-0547">Nucleotide-binding</keyword>
<keyword evidence="17" id="KW-1185">Reference proteome</keyword>
<dbReference type="AlphaFoldDB" id="A0A0N5AVC6"/>
<evidence type="ECO:0000256" key="7">
    <source>
        <dbReference type="ARBA" id="ARBA00022729"/>
    </source>
</evidence>
<dbReference type="WBParaSite" id="SMUV_0000884101-mRNA-1">
    <property type="protein sequence ID" value="SMUV_0000884101-mRNA-1"/>
    <property type="gene ID" value="SMUV_0000884101"/>
</dbReference>
<dbReference type="SMART" id="SM00220">
    <property type="entry name" value="S_TKc"/>
    <property type="match status" value="1"/>
</dbReference>
<dbReference type="EC" id="2.7.11.30" evidence="3"/>
<dbReference type="PROSITE" id="PS00107">
    <property type="entry name" value="PROTEIN_KINASE_ATP"/>
    <property type="match status" value="1"/>
</dbReference>
<dbReference type="GO" id="GO:0043235">
    <property type="term" value="C:receptor complex"/>
    <property type="evidence" value="ECO:0007669"/>
    <property type="project" value="TreeGrafter"/>
</dbReference>
<evidence type="ECO:0000256" key="14">
    <source>
        <dbReference type="PROSITE-ProRule" id="PRU10141"/>
    </source>
</evidence>
<keyword evidence="4 15" id="KW-0723">Serine/threonine-protein kinase</keyword>
<feature type="binding site" evidence="14">
    <location>
        <position position="27"/>
    </location>
    <ligand>
        <name>ATP</name>
        <dbReference type="ChEBI" id="CHEBI:30616"/>
    </ligand>
</feature>
<dbReference type="InterPro" id="IPR011009">
    <property type="entry name" value="Kinase-like_dom_sf"/>
</dbReference>
<dbReference type="STRING" id="451379.A0A0N5AVC6"/>
<dbReference type="SUPFAM" id="SSF56112">
    <property type="entry name" value="Protein kinase-like (PK-like)"/>
    <property type="match status" value="1"/>
</dbReference>
<keyword evidence="11" id="KW-1133">Transmembrane helix</keyword>
<evidence type="ECO:0000256" key="4">
    <source>
        <dbReference type="ARBA" id="ARBA00022527"/>
    </source>
</evidence>
<evidence type="ECO:0000256" key="9">
    <source>
        <dbReference type="ARBA" id="ARBA00022777"/>
    </source>
</evidence>
<protein>
    <recommendedName>
        <fullName evidence="3">receptor protein serine/threonine kinase</fullName>
        <ecNumber evidence="3">2.7.11.30</ecNumber>
    </recommendedName>
</protein>
<dbReference type="GO" id="GO:0005524">
    <property type="term" value="F:ATP binding"/>
    <property type="evidence" value="ECO:0007669"/>
    <property type="project" value="UniProtKB-UniRule"/>
</dbReference>
<accession>A0A0N5AVC6</accession>
<proteinExistence type="inferred from homology"/>
<reference evidence="18" key="1">
    <citation type="submission" date="2017-02" db="UniProtKB">
        <authorList>
            <consortium name="WormBaseParasite"/>
        </authorList>
    </citation>
    <scope>IDENTIFICATION</scope>
</reference>
<keyword evidence="13" id="KW-0675">Receptor</keyword>
<evidence type="ECO:0000256" key="15">
    <source>
        <dbReference type="RuleBase" id="RU000304"/>
    </source>
</evidence>
<dbReference type="GO" id="GO:0071363">
    <property type="term" value="P:cellular response to growth factor stimulus"/>
    <property type="evidence" value="ECO:0007669"/>
    <property type="project" value="TreeGrafter"/>
</dbReference>
<evidence type="ECO:0000256" key="13">
    <source>
        <dbReference type="ARBA" id="ARBA00023170"/>
    </source>
</evidence>
<keyword evidence="6" id="KW-0812">Transmembrane</keyword>
<evidence type="ECO:0000256" key="6">
    <source>
        <dbReference type="ARBA" id="ARBA00022692"/>
    </source>
</evidence>
<dbReference type="GO" id="GO:0004675">
    <property type="term" value="F:transmembrane receptor protein serine/threonine kinase activity"/>
    <property type="evidence" value="ECO:0007669"/>
    <property type="project" value="UniProtKB-EC"/>
</dbReference>
<keyword evidence="7" id="KW-0732">Signal</keyword>
<sequence length="216" mass="25137">MIKVIGSGRYGEVKKAHYKGDRIVAVKSFFTKDEESWKNETRIYQTWMLNHENILRKFTHYSLSHMITNHEQFEDYITKFILVTDFHELGSLYEYLQRKVSLGVLEALNLINFSAACGLEHLHSRVRGTGKAMKPSIAHRDIKLKNILVKREGVCCISDFGLAVRYYVNSIKPIKIEVGTKRYMAPEILSGKLNPRCFYDFLMADIYSFSLVIWEI</sequence>
<evidence type="ECO:0000256" key="11">
    <source>
        <dbReference type="ARBA" id="ARBA00022989"/>
    </source>
</evidence>
<name>A0A0N5AVC6_9BILA</name>
<dbReference type="PANTHER" id="PTHR23255:SF71">
    <property type="entry name" value="RECEPTOR PROTEIN SERINE_THREONINE KINASE"/>
    <property type="match status" value="1"/>
</dbReference>
<dbReference type="Proteomes" id="UP000046393">
    <property type="component" value="Unplaced"/>
</dbReference>
<evidence type="ECO:0000256" key="2">
    <source>
        <dbReference type="ARBA" id="ARBA00009605"/>
    </source>
</evidence>
<evidence type="ECO:0000256" key="1">
    <source>
        <dbReference type="ARBA" id="ARBA00004479"/>
    </source>
</evidence>
<keyword evidence="12" id="KW-0472">Membrane</keyword>
<feature type="domain" description="Protein kinase" evidence="16">
    <location>
        <begin position="1"/>
        <end position="216"/>
    </location>
</feature>
<dbReference type="InterPro" id="IPR000719">
    <property type="entry name" value="Prot_kinase_dom"/>
</dbReference>